<sequence>MSWRQPLADQTKLFGVNLRLPGAQSKPNGSVAYPGLMPRSTNPGQTSDAAVAGESADSTRQRIVAAAKEEFARHGIAGARVDRIAKQARTSKERVYAYFRSKEALYAHVAERETTALIEATRLDPADLPGYAGILFDHFTARPDHYRLIMWGRLELTEPADNTAGPLQATITGKLDQLRDAQRIGLLDPAWDPVDVLALINQIAMTWAGQPEIAAAAAGQAVDPSIAARRAALVAAVERMFPRSD</sequence>
<dbReference type="PANTHER" id="PTHR30328">
    <property type="entry name" value="TRANSCRIPTIONAL REPRESSOR"/>
    <property type="match status" value="1"/>
</dbReference>
<feature type="region of interest" description="Disordered" evidence="3">
    <location>
        <begin position="25"/>
        <end position="56"/>
    </location>
</feature>
<dbReference type="Gene3D" id="1.10.357.10">
    <property type="entry name" value="Tetracycline Repressor, domain 2"/>
    <property type="match status" value="1"/>
</dbReference>
<dbReference type="SUPFAM" id="SSF48498">
    <property type="entry name" value="Tetracyclin repressor-like, C-terminal domain"/>
    <property type="match status" value="1"/>
</dbReference>
<evidence type="ECO:0000256" key="1">
    <source>
        <dbReference type="ARBA" id="ARBA00023125"/>
    </source>
</evidence>
<evidence type="ECO:0000313" key="6">
    <source>
        <dbReference type="Proteomes" id="UP001501447"/>
    </source>
</evidence>
<dbReference type="InterPro" id="IPR050109">
    <property type="entry name" value="HTH-type_TetR-like_transc_reg"/>
</dbReference>
<protein>
    <submittedName>
        <fullName evidence="5">TetR family transcriptional regulator</fullName>
    </submittedName>
</protein>
<accession>A0ABN3QD92</accession>
<dbReference type="PRINTS" id="PR00455">
    <property type="entry name" value="HTHTETR"/>
</dbReference>
<dbReference type="PANTHER" id="PTHR30328:SF54">
    <property type="entry name" value="HTH-TYPE TRANSCRIPTIONAL REPRESSOR SCO4008"/>
    <property type="match status" value="1"/>
</dbReference>
<dbReference type="Pfam" id="PF00440">
    <property type="entry name" value="TetR_N"/>
    <property type="match status" value="1"/>
</dbReference>
<feature type="DNA-binding region" description="H-T-H motif" evidence="2">
    <location>
        <begin position="80"/>
        <end position="99"/>
    </location>
</feature>
<organism evidence="5 6">
    <name type="scientific">Streptomyces axinellae</name>
    <dbReference type="NCBI Taxonomy" id="552788"/>
    <lineage>
        <taxon>Bacteria</taxon>
        <taxon>Bacillati</taxon>
        <taxon>Actinomycetota</taxon>
        <taxon>Actinomycetes</taxon>
        <taxon>Kitasatosporales</taxon>
        <taxon>Streptomycetaceae</taxon>
        <taxon>Streptomyces</taxon>
    </lineage>
</organism>
<name>A0ABN3QD92_9ACTN</name>
<reference evidence="5 6" key="1">
    <citation type="journal article" date="2019" name="Int. J. Syst. Evol. Microbiol.">
        <title>The Global Catalogue of Microorganisms (GCM) 10K type strain sequencing project: providing services to taxonomists for standard genome sequencing and annotation.</title>
        <authorList>
            <consortium name="The Broad Institute Genomics Platform"/>
            <consortium name="The Broad Institute Genome Sequencing Center for Infectious Disease"/>
            <person name="Wu L."/>
            <person name="Ma J."/>
        </authorList>
    </citation>
    <scope>NUCLEOTIDE SEQUENCE [LARGE SCALE GENOMIC DNA]</scope>
    <source>
        <strain evidence="5 6">JCM 16373</strain>
    </source>
</reference>
<dbReference type="EMBL" id="BAAARJ010000013">
    <property type="protein sequence ID" value="GAA2623293.1"/>
    <property type="molecule type" value="Genomic_DNA"/>
</dbReference>
<comment type="caution">
    <text evidence="5">The sequence shown here is derived from an EMBL/GenBank/DDBJ whole genome shotgun (WGS) entry which is preliminary data.</text>
</comment>
<evidence type="ECO:0000256" key="2">
    <source>
        <dbReference type="PROSITE-ProRule" id="PRU00335"/>
    </source>
</evidence>
<keyword evidence="6" id="KW-1185">Reference proteome</keyword>
<dbReference type="InterPro" id="IPR041467">
    <property type="entry name" value="Sco4008_C"/>
</dbReference>
<evidence type="ECO:0000259" key="4">
    <source>
        <dbReference type="PROSITE" id="PS50977"/>
    </source>
</evidence>
<feature type="domain" description="HTH tetR-type" evidence="4">
    <location>
        <begin position="57"/>
        <end position="117"/>
    </location>
</feature>
<dbReference type="InterPro" id="IPR009057">
    <property type="entry name" value="Homeodomain-like_sf"/>
</dbReference>
<dbReference type="InterPro" id="IPR001647">
    <property type="entry name" value="HTH_TetR"/>
</dbReference>
<proteinExistence type="predicted"/>
<dbReference type="InterPro" id="IPR036271">
    <property type="entry name" value="Tet_transcr_reg_TetR-rel_C_sf"/>
</dbReference>
<evidence type="ECO:0000313" key="5">
    <source>
        <dbReference type="EMBL" id="GAA2623293.1"/>
    </source>
</evidence>
<evidence type="ECO:0000256" key="3">
    <source>
        <dbReference type="SAM" id="MobiDB-lite"/>
    </source>
</evidence>
<dbReference type="PROSITE" id="PS50977">
    <property type="entry name" value="HTH_TETR_2"/>
    <property type="match status" value="1"/>
</dbReference>
<dbReference type="Pfam" id="PF17926">
    <property type="entry name" value="TetR_C_21"/>
    <property type="match status" value="1"/>
</dbReference>
<dbReference type="Proteomes" id="UP001501447">
    <property type="component" value="Unassembled WGS sequence"/>
</dbReference>
<feature type="compositionally biased region" description="Polar residues" evidence="3">
    <location>
        <begin position="39"/>
        <end position="48"/>
    </location>
</feature>
<keyword evidence="1 2" id="KW-0238">DNA-binding</keyword>
<dbReference type="SUPFAM" id="SSF46689">
    <property type="entry name" value="Homeodomain-like"/>
    <property type="match status" value="1"/>
</dbReference>
<gene>
    <name evidence="5" type="ORF">GCM10009863_42030</name>
</gene>